<feature type="domain" description="PABC" evidence="1">
    <location>
        <begin position="145"/>
        <end position="222"/>
    </location>
</feature>
<evidence type="ECO:0000313" key="2">
    <source>
        <dbReference type="EMBL" id="CAF3976675.1"/>
    </source>
</evidence>
<protein>
    <recommendedName>
        <fullName evidence="1">PABC domain-containing protein</fullName>
    </recommendedName>
</protein>
<dbReference type="Proteomes" id="UP000663874">
    <property type="component" value="Unassembled WGS sequence"/>
</dbReference>
<dbReference type="InterPro" id="IPR002004">
    <property type="entry name" value="PABP_HYD_C"/>
</dbReference>
<dbReference type="GO" id="GO:0090263">
    <property type="term" value="P:positive regulation of canonical Wnt signaling pathway"/>
    <property type="evidence" value="ECO:0007669"/>
    <property type="project" value="TreeGrafter"/>
</dbReference>
<sequence length="230" mass="26806">MATNNNVQMKIENDNHLSQYDDHVLFIYINQWENHSIAKIQLTAQQARNDLQGIFNKKRQDFANLLNQINKEVDTNSHENINLSKCVEQLDKLRQDLSNLSTCIYLEHDKNESPIHLIKLFYKNNNQIKQIDDNTNDENINVPGTEPLTPAMLHDVTLTEQKQLLGERLFVLVQQIEPTSAAKITGMLIELDTQYILILIKSQKILKEKIKEAINILQAYQYKQRYMTKS</sequence>
<dbReference type="GO" id="GO:0005634">
    <property type="term" value="C:nucleus"/>
    <property type="evidence" value="ECO:0007669"/>
    <property type="project" value="TreeGrafter"/>
</dbReference>
<evidence type="ECO:0000313" key="4">
    <source>
        <dbReference type="Proteomes" id="UP000663874"/>
    </source>
</evidence>
<dbReference type="GO" id="GO:0003723">
    <property type="term" value="F:RNA binding"/>
    <property type="evidence" value="ECO:0007669"/>
    <property type="project" value="InterPro"/>
</dbReference>
<dbReference type="GO" id="GO:0005737">
    <property type="term" value="C:cytoplasm"/>
    <property type="evidence" value="ECO:0007669"/>
    <property type="project" value="TreeGrafter"/>
</dbReference>
<dbReference type="PANTHER" id="PTHR46276">
    <property type="entry name" value="E3 UBIQUITIN-PROTEIN LIGASE UBR5"/>
    <property type="match status" value="1"/>
</dbReference>
<organism evidence="2 4">
    <name type="scientific">Rotaria sordida</name>
    <dbReference type="NCBI Taxonomy" id="392033"/>
    <lineage>
        <taxon>Eukaryota</taxon>
        <taxon>Metazoa</taxon>
        <taxon>Spiralia</taxon>
        <taxon>Gnathifera</taxon>
        <taxon>Rotifera</taxon>
        <taxon>Eurotatoria</taxon>
        <taxon>Bdelloidea</taxon>
        <taxon>Philodinida</taxon>
        <taxon>Philodinidae</taxon>
        <taxon>Rotaria</taxon>
    </lineage>
</organism>
<dbReference type="AlphaFoldDB" id="A0A819MAV9"/>
<dbReference type="Proteomes" id="UP000663823">
    <property type="component" value="Unassembled WGS sequence"/>
</dbReference>
<name>A0A819MAV9_9BILA</name>
<evidence type="ECO:0000313" key="3">
    <source>
        <dbReference type="EMBL" id="CAF4012462.1"/>
    </source>
</evidence>
<dbReference type="EMBL" id="CAJOBE010005540">
    <property type="protein sequence ID" value="CAF3976675.1"/>
    <property type="molecule type" value="Genomic_DNA"/>
</dbReference>
<dbReference type="GO" id="GO:0034450">
    <property type="term" value="F:ubiquitin-ubiquitin ligase activity"/>
    <property type="evidence" value="ECO:0007669"/>
    <property type="project" value="TreeGrafter"/>
</dbReference>
<dbReference type="EMBL" id="CAJOAX010007563">
    <property type="protein sequence ID" value="CAF4012462.1"/>
    <property type="molecule type" value="Genomic_DNA"/>
</dbReference>
<dbReference type="InterPro" id="IPR036053">
    <property type="entry name" value="PABP-dom"/>
</dbReference>
<dbReference type="SMART" id="SM00517">
    <property type="entry name" value="PolyA"/>
    <property type="match status" value="1"/>
</dbReference>
<dbReference type="Gene3D" id="1.10.1900.10">
    <property type="entry name" value="c-terminal domain of poly(a) binding protein"/>
    <property type="match status" value="1"/>
</dbReference>
<gene>
    <name evidence="2" type="ORF">FNK824_LOCUS24633</name>
    <name evidence="3" type="ORF">OTI717_LOCUS29630</name>
</gene>
<dbReference type="PROSITE" id="PS51309">
    <property type="entry name" value="PABC"/>
    <property type="match status" value="1"/>
</dbReference>
<dbReference type="GO" id="GO:0000209">
    <property type="term" value="P:protein polyubiquitination"/>
    <property type="evidence" value="ECO:0007669"/>
    <property type="project" value="TreeGrafter"/>
</dbReference>
<evidence type="ECO:0000259" key="1">
    <source>
        <dbReference type="PROSITE" id="PS51309"/>
    </source>
</evidence>
<reference evidence="2" key="1">
    <citation type="submission" date="2021-02" db="EMBL/GenBank/DDBJ databases">
        <authorList>
            <person name="Nowell W R."/>
        </authorList>
    </citation>
    <scope>NUCLEOTIDE SEQUENCE</scope>
</reference>
<comment type="caution">
    <text evidence="2">The sequence shown here is derived from an EMBL/GenBank/DDBJ whole genome shotgun (WGS) entry which is preliminary data.</text>
</comment>
<accession>A0A819MAV9</accession>
<proteinExistence type="predicted"/>
<dbReference type="SUPFAM" id="SSF63570">
    <property type="entry name" value="PABC (PABP) domain"/>
    <property type="match status" value="1"/>
</dbReference>
<dbReference type="PANTHER" id="PTHR46276:SF1">
    <property type="entry name" value="E3 UBIQUITIN-PROTEIN LIGASE UBR5"/>
    <property type="match status" value="1"/>
</dbReference>
<dbReference type="Pfam" id="PF00658">
    <property type="entry name" value="MLLE"/>
    <property type="match status" value="1"/>
</dbReference>